<keyword evidence="1 2" id="KW-0238">DNA-binding</keyword>
<dbReference type="CDD" id="cd04496">
    <property type="entry name" value="SSB_OBF"/>
    <property type="match status" value="1"/>
</dbReference>
<dbReference type="RefSeq" id="WP_146304174.1">
    <property type="nucleotide sequence ID" value="NZ_VOHS01000004.1"/>
</dbReference>
<keyword evidence="5" id="KW-1185">Reference proteome</keyword>
<accession>A0A5C6LXA9</accession>
<dbReference type="GO" id="GO:0006260">
    <property type="term" value="P:DNA replication"/>
    <property type="evidence" value="ECO:0007669"/>
    <property type="project" value="InterPro"/>
</dbReference>
<evidence type="ECO:0000256" key="3">
    <source>
        <dbReference type="RuleBase" id="RU000524"/>
    </source>
</evidence>
<evidence type="ECO:0000313" key="4">
    <source>
        <dbReference type="EMBL" id="TWW01442.1"/>
    </source>
</evidence>
<dbReference type="GO" id="GO:0009295">
    <property type="term" value="C:nucleoid"/>
    <property type="evidence" value="ECO:0007669"/>
    <property type="project" value="TreeGrafter"/>
</dbReference>
<dbReference type="OrthoDB" id="957856at2"/>
<dbReference type="InterPro" id="IPR000424">
    <property type="entry name" value="Primosome_PriB/ssb"/>
</dbReference>
<sequence>MIKLQLIGHLGHDAIQRNVNGHTVLGFRVAHTERFKSRDGELQERTIWVDCSLWNKEKLGPYLRTGTRVFVEGNPSADNYVNGQGENVSVMRLRVLQLQLLTSRRDGGKRENEVEEIVMVNEDPADDLPF</sequence>
<organism evidence="4 5">
    <name type="scientific">Chitinophaga pinensis</name>
    <dbReference type="NCBI Taxonomy" id="79329"/>
    <lineage>
        <taxon>Bacteria</taxon>
        <taxon>Pseudomonadati</taxon>
        <taxon>Bacteroidota</taxon>
        <taxon>Chitinophagia</taxon>
        <taxon>Chitinophagales</taxon>
        <taxon>Chitinophagaceae</taxon>
        <taxon>Chitinophaga</taxon>
    </lineage>
</organism>
<reference evidence="4 5" key="1">
    <citation type="submission" date="2019-08" db="EMBL/GenBank/DDBJ databases">
        <title>Whole genome sequencing of chitin degrading bacteria Chitinophaga pinensis YS16.</title>
        <authorList>
            <person name="Singh R.P."/>
            <person name="Manchanda G."/>
            <person name="Maurya I.K."/>
            <person name="Joshi N.K."/>
            <person name="Srivastava A.K."/>
        </authorList>
    </citation>
    <scope>NUCLEOTIDE SEQUENCE [LARGE SCALE GENOMIC DNA]</scope>
    <source>
        <strain evidence="4 5">YS-16</strain>
    </source>
</reference>
<dbReference type="GO" id="GO:0003697">
    <property type="term" value="F:single-stranded DNA binding"/>
    <property type="evidence" value="ECO:0007669"/>
    <property type="project" value="InterPro"/>
</dbReference>
<dbReference type="Pfam" id="PF00436">
    <property type="entry name" value="SSB"/>
    <property type="match status" value="1"/>
</dbReference>
<protein>
    <recommendedName>
        <fullName evidence="2 3">Single-stranded DNA-binding protein</fullName>
    </recommendedName>
</protein>
<gene>
    <name evidence="4" type="primary">ssb</name>
    <name evidence="4" type="ORF">FEF09_05450</name>
</gene>
<name>A0A5C6LXA9_9BACT</name>
<evidence type="ECO:0000256" key="1">
    <source>
        <dbReference type="ARBA" id="ARBA00023125"/>
    </source>
</evidence>
<dbReference type="Proteomes" id="UP000318815">
    <property type="component" value="Unassembled WGS sequence"/>
</dbReference>
<evidence type="ECO:0000313" key="5">
    <source>
        <dbReference type="Proteomes" id="UP000318815"/>
    </source>
</evidence>
<dbReference type="SUPFAM" id="SSF50249">
    <property type="entry name" value="Nucleic acid-binding proteins"/>
    <property type="match status" value="1"/>
</dbReference>
<dbReference type="PROSITE" id="PS50935">
    <property type="entry name" value="SSB"/>
    <property type="match status" value="1"/>
</dbReference>
<dbReference type="PIRSF" id="PIRSF002070">
    <property type="entry name" value="SSB"/>
    <property type="match status" value="1"/>
</dbReference>
<comment type="caution">
    <text evidence="4">The sequence shown here is derived from an EMBL/GenBank/DDBJ whole genome shotgun (WGS) entry which is preliminary data.</text>
</comment>
<dbReference type="InterPro" id="IPR011344">
    <property type="entry name" value="ssDNA-bd"/>
</dbReference>
<dbReference type="InterPro" id="IPR012340">
    <property type="entry name" value="NA-bd_OB-fold"/>
</dbReference>
<dbReference type="NCBIfam" id="TIGR00621">
    <property type="entry name" value="ssb"/>
    <property type="match status" value="1"/>
</dbReference>
<dbReference type="PANTHER" id="PTHR10302">
    <property type="entry name" value="SINGLE-STRANDED DNA-BINDING PROTEIN"/>
    <property type="match status" value="1"/>
</dbReference>
<dbReference type="EMBL" id="VOHS01000004">
    <property type="protein sequence ID" value="TWW01442.1"/>
    <property type="molecule type" value="Genomic_DNA"/>
</dbReference>
<dbReference type="Gene3D" id="2.40.50.140">
    <property type="entry name" value="Nucleic acid-binding proteins"/>
    <property type="match status" value="1"/>
</dbReference>
<evidence type="ECO:0000256" key="2">
    <source>
        <dbReference type="PIRNR" id="PIRNR002070"/>
    </source>
</evidence>
<proteinExistence type="predicted"/>
<dbReference type="PANTHER" id="PTHR10302:SF0">
    <property type="entry name" value="SINGLE-STRANDED DNA-BINDING PROTEIN, MITOCHONDRIAL"/>
    <property type="match status" value="1"/>
</dbReference>
<dbReference type="AlphaFoldDB" id="A0A5C6LXA9"/>